<dbReference type="STRING" id="695850.A0A067BYX3"/>
<accession>A0A067BYX3</accession>
<dbReference type="VEuPathDB" id="FungiDB:SPRG_15086"/>
<gene>
    <name evidence="1" type="ORF">SPRG_15086</name>
</gene>
<dbReference type="Gene3D" id="3.40.50.150">
    <property type="entry name" value="Vaccinia Virus protein VP39"/>
    <property type="match status" value="1"/>
</dbReference>
<dbReference type="Proteomes" id="UP000030745">
    <property type="component" value="Unassembled WGS sequence"/>
</dbReference>
<dbReference type="Pfam" id="PF02353">
    <property type="entry name" value="CMAS"/>
    <property type="match status" value="1"/>
</dbReference>
<evidence type="ECO:0000313" key="1">
    <source>
        <dbReference type="EMBL" id="KDO19752.1"/>
    </source>
</evidence>
<dbReference type="AlphaFoldDB" id="A0A067BYX3"/>
<dbReference type="KEGG" id="spar:SPRG_15086"/>
<evidence type="ECO:0000313" key="2">
    <source>
        <dbReference type="Proteomes" id="UP000030745"/>
    </source>
</evidence>
<reference evidence="1 2" key="1">
    <citation type="journal article" date="2013" name="PLoS Genet.">
        <title>Distinctive expansion of potential virulence genes in the genome of the oomycete fish pathogen Saprolegnia parasitica.</title>
        <authorList>
            <person name="Jiang R.H."/>
            <person name="de Bruijn I."/>
            <person name="Haas B.J."/>
            <person name="Belmonte R."/>
            <person name="Lobach L."/>
            <person name="Christie J."/>
            <person name="van den Ackerveken G."/>
            <person name="Bottin A."/>
            <person name="Bulone V."/>
            <person name="Diaz-Moreno S.M."/>
            <person name="Dumas B."/>
            <person name="Fan L."/>
            <person name="Gaulin E."/>
            <person name="Govers F."/>
            <person name="Grenville-Briggs L.J."/>
            <person name="Horner N.R."/>
            <person name="Levin J.Z."/>
            <person name="Mammella M."/>
            <person name="Meijer H.J."/>
            <person name="Morris P."/>
            <person name="Nusbaum C."/>
            <person name="Oome S."/>
            <person name="Phillips A.J."/>
            <person name="van Rooyen D."/>
            <person name="Rzeszutek E."/>
            <person name="Saraiva M."/>
            <person name="Secombes C.J."/>
            <person name="Seidl M.F."/>
            <person name="Snel B."/>
            <person name="Stassen J.H."/>
            <person name="Sykes S."/>
            <person name="Tripathy S."/>
            <person name="van den Berg H."/>
            <person name="Vega-Arreguin J.C."/>
            <person name="Wawra S."/>
            <person name="Young S.K."/>
            <person name="Zeng Q."/>
            <person name="Dieguez-Uribeondo J."/>
            <person name="Russ C."/>
            <person name="Tyler B.M."/>
            <person name="van West P."/>
        </authorList>
    </citation>
    <scope>NUCLEOTIDE SEQUENCE [LARGE SCALE GENOMIC DNA]</scope>
    <source>
        <strain evidence="1 2">CBS 223.65</strain>
    </source>
</reference>
<sequence>MGIAKFISRYLPPFYVFFVAPLIGGHSDRSYSSWGRRNKNLLWELGPNAMRTEVLHTLAAANLQDNIAVLPLPYLSPTLYFRCAVFLLKFDDLDRTQSANSIAEHYDDGNALFKAFLDDDMVYTRASWDGLPPNALLRDAQRHKV</sequence>
<name>A0A067BYX3_SAPPC</name>
<dbReference type="OrthoDB" id="8300214at2759"/>
<organism evidence="1 2">
    <name type="scientific">Saprolegnia parasitica (strain CBS 223.65)</name>
    <dbReference type="NCBI Taxonomy" id="695850"/>
    <lineage>
        <taxon>Eukaryota</taxon>
        <taxon>Sar</taxon>
        <taxon>Stramenopiles</taxon>
        <taxon>Oomycota</taxon>
        <taxon>Saprolegniomycetes</taxon>
        <taxon>Saprolegniales</taxon>
        <taxon>Saprolegniaceae</taxon>
        <taxon>Saprolegnia</taxon>
    </lineage>
</organism>
<protein>
    <submittedName>
        <fullName evidence="1">Uncharacterized protein</fullName>
    </submittedName>
</protein>
<proteinExistence type="predicted"/>
<keyword evidence="2" id="KW-1185">Reference proteome</keyword>
<dbReference type="GeneID" id="24136851"/>
<dbReference type="RefSeq" id="XP_012209515.1">
    <property type="nucleotide sequence ID" value="XM_012354125.1"/>
</dbReference>
<dbReference type="EMBL" id="KK583335">
    <property type="protein sequence ID" value="KDO19752.1"/>
    <property type="molecule type" value="Genomic_DNA"/>
</dbReference>
<dbReference type="InterPro" id="IPR029063">
    <property type="entry name" value="SAM-dependent_MTases_sf"/>
</dbReference>